<proteinExistence type="predicted"/>
<dbReference type="AlphaFoldDB" id="A0A099P5G8"/>
<name>A0A099P5G8_PICKU</name>
<evidence type="ECO:0000313" key="2">
    <source>
        <dbReference type="EMBL" id="AWU76955.1"/>
    </source>
</evidence>
<evidence type="ECO:0000313" key="6">
    <source>
        <dbReference type="Proteomes" id="UP000189274"/>
    </source>
</evidence>
<evidence type="ECO:0000313" key="5">
    <source>
        <dbReference type="Proteomes" id="UP000029867"/>
    </source>
</evidence>
<reference evidence="3" key="2">
    <citation type="submission" date="2014-08" db="EMBL/GenBank/DDBJ databases">
        <title>Exploiting Issatchenkia orientalis SD108 for Succinic Acid Production.</title>
        <authorList>
            <person name="Xiao H."/>
            <person name="Shao Z."/>
            <person name="Jiang Y."/>
            <person name="Dole S."/>
            <person name="Zhao H."/>
        </authorList>
    </citation>
    <scope>NUCLEOTIDE SEQUENCE [LARGE SCALE GENOMIC DNA]</scope>
    <source>
        <strain evidence="3">SD108</strain>
    </source>
</reference>
<reference evidence="5" key="1">
    <citation type="journal article" date="2014" name="Microb. Cell Fact.">
        <title>Exploiting Issatchenkia orientalis SD108 for succinic acid production.</title>
        <authorList>
            <person name="Xiao H."/>
            <person name="Shao Z."/>
            <person name="Jiang Y."/>
            <person name="Dole S."/>
            <person name="Zhao H."/>
        </authorList>
    </citation>
    <scope>NUCLEOTIDE SEQUENCE [LARGE SCALE GENOMIC DNA]</scope>
    <source>
        <strain evidence="5">SD108</strain>
    </source>
</reference>
<dbReference type="OrthoDB" id="3998110at2759"/>
<dbReference type="Proteomes" id="UP000249293">
    <property type="component" value="Chromosome 3"/>
</dbReference>
<evidence type="ECO:0000256" key="1">
    <source>
        <dbReference type="SAM" id="Coils"/>
    </source>
</evidence>
<dbReference type="Proteomes" id="UP000189274">
    <property type="component" value="Unassembled WGS sequence"/>
</dbReference>
<dbReference type="HOGENOM" id="CLU_622703_0_0_1"/>
<dbReference type="EMBL" id="MQVM01000049">
    <property type="protein sequence ID" value="ONH70887.1"/>
    <property type="molecule type" value="Genomic_DNA"/>
</dbReference>
<evidence type="ECO:0000313" key="3">
    <source>
        <dbReference type="EMBL" id="KGK40190.1"/>
    </source>
</evidence>
<keyword evidence="7" id="KW-1185">Reference proteome</keyword>
<feature type="coiled-coil region" evidence="1">
    <location>
        <begin position="288"/>
        <end position="343"/>
    </location>
</feature>
<reference evidence="4" key="4">
    <citation type="submission" date="2017-01" db="EMBL/GenBank/DDBJ databases">
        <authorList>
            <person name="Mah S.A."/>
            <person name="Swanson W.J."/>
            <person name="Moy G.W."/>
            <person name="Vacquier V.D."/>
        </authorList>
    </citation>
    <scope>NUCLEOTIDE SEQUENCE [LARGE SCALE GENOMIC DNA]</scope>
    <source>
        <strain evidence="4">129</strain>
    </source>
</reference>
<keyword evidence="1" id="KW-0175">Coiled coil</keyword>
<dbReference type="EMBL" id="CP028775">
    <property type="protein sequence ID" value="AWU76955.1"/>
    <property type="molecule type" value="Genomic_DNA"/>
</dbReference>
<reference evidence="6" key="3">
    <citation type="journal article" date="2017" name="Genome Announc.">
        <title>Genome sequences of Cyberlindnera fabianii 65, Pichia kudriavzevii 129, and Saccharomyces cerevisiae 131 isolated from fermented masau fruits in Zimbabwe.</title>
        <authorList>
            <person name="van Rijswijck I.M.H."/>
            <person name="Derks M.F.L."/>
            <person name="Abee T."/>
            <person name="de Ridder D."/>
            <person name="Smid E.J."/>
        </authorList>
    </citation>
    <scope>NUCLEOTIDE SEQUENCE [LARGE SCALE GENOMIC DNA]</scope>
    <source>
        <strain evidence="6">129</strain>
    </source>
</reference>
<sequence length="424" mass="48078">MVSTIDLLEQGLGRTRTFDVISDSTNPDDVFSFLCQDVDATVDSDTLYNSFDVSNRLDGYVQRLEDVVVNKSIAYEGEIERAIGNSVELNILVERSLLEYELKLGSDERTPRRVIGVEELVKGLDGESEITAMALVEHYVELMKLGNITEISSITNSSLNKELIRSNDKMMDELISTLLSIAVEKNIQLPSADIYKMNEIDGRTKWFKECILKVVNTGNMGSLEQSNRSYFDESDASLSQVNYPVNKVNNDDDNNNTNSNTALKDLQFAHAYLTKKYQEDLNQSNQYVNELIRKYQKCEELLKSSNKELEKNTNRLIEAELKNAELQRKLEERTNEVHSLMMSNNLLRVDQLGNNSSALVMSPPTSIESPDNLVLAESPLFSSSASNMPNGDTPSVRILRTEFKKLVEQINSRFEKEIHQLRME</sequence>
<dbReference type="EMBL" id="JQFK01000003">
    <property type="protein sequence ID" value="KGK40190.1"/>
    <property type="molecule type" value="Genomic_DNA"/>
</dbReference>
<dbReference type="STRING" id="4909.A0A099P5G8"/>
<evidence type="ECO:0000313" key="7">
    <source>
        <dbReference type="Proteomes" id="UP000249293"/>
    </source>
</evidence>
<reference evidence="2 7" key="5">
    <citation type="submission" date="2018-06" db="EMBL/GenBank/DDBJ databases">
        <title>Population genomics shows no distinction between pathogenic Candida krusei and environmental Pichia kudriavzevii: One species, four names.</title>
        <authorList>
            <person name="Douglass A.P."/>
            <person name="Offei B."/>
            <person name="Braun-Galleani S."/>
            <person name="Coughlan A.Y."/>
            <person name="Martos A."/>
            <person name="Ortiz-Merino R.A."/>
            <person name="Byrne K.P."/>
            <person name="Wolfe K.H."/>
        </authorList>
    </citation>
    <scope>NUCLEOTIDE SEQUENCE [LARGE SCALE GENOMIC DNA]</scope>
    <source>
        <strain evidence="2 7">CBS573</strain>
    </source>
</reference>
<protein>
    <submittedName>
        <fullName evidence="4">Protein PEA2</fullName>
    </submittedName>
</protein>
<dbReference type="Proteomes" id="UP000029867">
    <property type="component" value="Unassembled WGS sequence"/>
</dbReference>
<dbReference type="eggNOG" id="ENOG502QTTD">
    <property type="taxonomic scope" value="Eukaryota"/>
</dbReference>
<organism evidence="3 5">
    <name type="scientific">Pichia kudriavzevii</name>
    <name type="common">Yeast</name>
    <name type="synonym">Issatchenkia orientalis</name>
    <dbReference type="NCBI Taxonomy" id="4909"/>
    <lineage>
        <taxon>Eukaryota</taxon>
        <taxon>Fungi</taxon>
        <taxon>Dikarya</taxon>
        <taxon>Ascomycota</taxon>
        <taxon>Saccharomycotina</taxon>
        <taxon>Pichiomycetes</taxon>
        <taxon>Pichiales</taxon>
        <taxon>Pichiaceae</taxon>
        <taxon>Pichia</taxon>
    </lineage>
</organism>
<dbReference type="VEuPathDB" id="FungiDB:C5L36_0C08670"/>
<gene>
    <name evidence="4" type="ORF">BOH78_4902</name>
    <name evidence="2" type="ORF">C5L36_0C08670</name>
    <name evidence="3" type="ORF">JL09_g535</name>
</gene>
<evidence type="ECO:0000313" key="4">
    <source>
        <dbReference type="EMBL" id="ONH70887.1"/>
    </source>
</evidence>
<accession>A0A099P5G8</accession>